<dbReference type="EMBL" id="WHWB01034471">
    <property type="protein sequence ID" value="KAJ7409468.1"/>
    <property type="molecule type" value="Genomic_DNA"/>
</dbReference>
<feature type="region of interest" description="Disordered" evidence="2">
    <location>
        <begin position="417"/>
        <end position="448"/>
    </location>
</feature>
<protein>
    <recommendedName>
        <fullName evidence="3">Ribosomal protein eL8/eL30/eS12/Gadd45 domain-containing protein</fullName>
    </recommendedName>
</protein>
<dbReference type="Proteomes" id="UP001145742">
    <property type="component" value="Unassembled WGS sequence"/>
</dbReference>
<reference evidence="4" key="1">
    <citation type="submission" date="2019-10" db="EMBL/GenBank/DDBJ databases">
        <authorList>
            <person name="Soares A.E.R."/>
            <person name="Aleixo A."/>
            <person name="Schneider P."/>
            <person name="Miyaki C.Y."/>
            <person name="Schneider M.P."/>
            <person name="Mello C."/>
            <person name="Vasconcelos A.T.R."/>
        </authorList>
    </citation>
    <scope>NUCLEOTIDE SEQUENCE</scope>
    <source>
        <tissue evidence="4">Muscle</tissue>
    </source>
</reference>
<keyword evidence="1" id="KW-0175">Coiled coil</keyword>
<organism evidence="4 5">
    <name type="scientific">Willisornis vidua</name>
    <name type="common">Xingu scale-backed antbird</name>
    <dbReference type="NCBI Taxonomy" id="1566151"/>
    <lineage>
        <taxon>Eukaryota</taxon>
        <taxon>Metazoa</taxon>
        <taxon>Chordata</taxon>
        <taxon>Craniata</taxon>
        <taxon>Vertebrata</taxon>
        <taxon>Euteleostomi</taxon>
        <taxon>Archelosauria</taxon>
        <taxon>Archosauria</taxon>
        <taxon>Dinosauria</taxon>
        <taxon>Saurischia</taxon>
        <taxon>Theropoda</taxon>
        <taxon>Coelurosauria</taxon>
        <taxon>Aves</taxon>
        <taxon>Neognathae</taxon>
        <taxon>Neoaves</taxon>
        <taxon>Telluraves</taxon>
        <taxon>Australaves</taxon>
        <taxon>Passeriformes</taxon>
        <taxon>Thamnophilidae</taxon>
        <taxon>Willisornis</taxon>
    </lineage>
</organism>
<feature type="compositionally biased region" description="Polar residues" evidence="2">
    <location>
        <begin position="812"/>
        <end position="822"/>
    </location>
</feature>
<feature type="region of interest" description="Disordered" evidence="2">
    <location>
        <begin position="501"/>
        <end position="545"/>
    </location>
</feature>
<dbReference type="Gene3D" id="3.30.1330.30">
    <property type="match status" value="1"/>
</dbReference>
<feature type="compositionally biased region" description="Polar residues" evidence="2">
    <location>
        <begin position="839"/>
        <end position="850"/>
    </location>
</feature>
<feature type="region of interest" description="Disordered" evidence="2">
    <location>
        <begin position="916"/>
        <end position="984"/>
    </location>
</feature>
<feature type="coiled-coil region" evidence="1">
    <location>
        <begin position="686"/>
        <end position="717"/>
    </location>
</feature>
<evidence type="ECO:0000256" key="1">
    <source>
        <dbReference type="SAM" id="Coils"/>
    </source>
</evidence>
<dbReference type="InterPro" id="IPR040051">
    <property type="entry name" value="SECISBP2"/>
</dbReference>
<feature type="region of interest" description="Disordered" evidence="2">
    <location>
        <begin position="140"/>
        <end position="208"/>
    </location>
</feature>
<comment type="caution">
    <text evidence="4">The sequence shown here is derived from an EMBL/GenBank/DDBJ whole genome shotgun (WGS) entry which is preliminary data.</text>
</comment>
<feature type="compositionally biased region" description="Basic and acidic residues" evidence="2">
    <location>
        <begin position="974"/>
        <end position="984"/>
    </location>
</feature>
<dbReference type="SUPFAM" id="SSF55315">
    <property type="entry name" value="L30e-like"/>
    <property type="match status" value="1"/>
</dbReference>
<sequence>MLNNVKLSAEVEPFIPQKKGPETLMIPMALPNDSGGINGMEPTPIPSYLITCYPFVQENQSNRQFPLYNNDIRWQQPSPNPAGPYLAYPIISAQPPVSTEYTYYQLMPAPCAQVMGFYHPFPTPYPAPFQAAGAVSAVTTECPERPSPSGQVFPLSSQRSRSSNRGPVMQKQQQLQMHIKNKRPPVKNVATQKETSSSGPENRSKIVLLVDASQQTGCRTINKYKCRDHSTSSERRQSLQKRHEKPLTTGQSGRAEQSPEPLYFEDEDEFPELNSDNGSSKSSNIQQKISPKVLDDLPENSPINIVQTPIPITTSVPKRAKSQKKKALAAALATAQEYSEISMEQKKLQVCSTLLPQELEALSKAAGKKSKTPVQLDLGDMLAALEKQQQAMKARQITNTRPLSYTVGSAAPFHTKESANRKSLTKGQPSMGCLNPLDSTAPKVKRGKEREIAKLKRPTALKKIILKEREEKKGRLSADHSLLGSDEHKEVHINLTADQSQELASQEETGLSMPSDTSLSPASQNSPYCMTPVSQGSPASSGIGSPMASSAITKIHSKRFREYCNQVLSKEIDECVTLLLQELVSFQERIYQKDPMRAKARRRLVMGLREVTKHMKLNKIKCVIISPNCEKIQSKGGLDEALYNVIAMAREQEIPFVFALGRKALGRCVNKLVPVSVVGIFNYSGAEDLFNKLVSLTEEARKAYRDMVAAMEQEQAEEALKNVKKAPHHMGHSRNPSAASAISFCSVISEPISEVNEKEYETNWRNMVETSDGLETSENERESSCKSVVPEKPGNGQMEKATLNKQPPLAATGTTSATNHGKSTPGDKDEVKPDDNLEWASQQSTETGSLDGSCRDLLNSSMTSTTSTLVPGMLEEEEEEEDEDDEDYAHEPISVEVQLNSRIESWVSETQRTMETLQLGKTLSGAEEDNGEGSEEEEIETSEQADPVTDGEEWTSDKHASNTQHKPTICSSLNKEHTDSIYMP</sequence>
<evidence type="ECO:0000313" key="4">
    <source>
        <dbReference type="EMBL" id="KAJ7409468.1"/>
    </source>
</evidence>
<dbReference type="PANTHER" id="PTHR13284:SF10">
    <property type="entry name" value="SELENOCYSTEINE INSERTION SEQUENCE-BINDING PROTEIN 2-LIKE"/>
    <property type="match status" value="1"/>
</dbReference>
<feature type="compositionally biased region" description="Polar residues" evidence="2">
    <location>
        <begin position="148"/>
        <end position="176"/>
    </location>
</feature>
<evidence type="ECO:0000256" key="2">
    <source>
        <dbReference type="SAM" id="MobiDB-lite"/>
    </source>
</evidence>
<proteinExistence type="predicted"/>
<feature type="compositionally biased region" description="Acidic residues" evidence="2">
    <location>
        <begin position="926"/>
        <end position="954"/>
    </location>
</feature>
<keyword evidence="5" id="KW-1185">Reference proteome</keyword>
<dbReference type="Pfam" id="PF01248">
    <property type="entry name" value="Ribosomal_L7Ae"/>
    <property type="match status" value="1"/>
</dbReference>
<feature type="compositionally biased region" description="Polar residues" evidence="2">
    <location>
        <begin position="961"/>
        <end position="973"/>
    </location>
</feature>
<evidence type="ECO:0000259" key="3">
    <source>
        <dbReference type="Pfam" id="PF01248"/>
    </source>
</evidence>
<name>A0ABQ9CUF4_9PASS</name>
<feature type="compositionally biased region" description="Basic and acidic residues" evidence="2">
    <location>
        <begin position="225"/>
        <end position="237"/>
    </location>
</feature>
<feature type="region of interest" description="Disordered" evidence="2">
    <location>
        <begin position="223"/>
        <end position="260"/>
    </location>
</feature>
<dbReference type="PANTHER" id="PTHR13284">
    <property type="entry name" value="GH01354P"/>
    <property type="match status" value="1"/>
</dbReference>
<feature type="compositionally biased region" description="Basic and acidic residues" evidence="2">
    <location>
        <begin position="825"/>
        <end position="835"/>
    </location>
</feature>
<feature type="compositionally biased region" description="Polar residues" evidence="2">
    <location>
        <begin position="189"/>
        <end position="201"/>
    </location>
</feature>
<gene>
    <name evidence="4" type="ORF">WISP_114859</name>
</gene>
<feature type="domain" description="Ribosomal protein eL8/eL30/eS12/Gadd45" evidence="3">
    <location>
        <begin position="592"/>
        <end position="689"/>
    </location>
</feature>
<dbReference type="InterPro" id="IPR004038">
    <property type="entry name" value="Ribosomal_eL8/eL30/eS12/Gad45"/>
</dbReference>
<feature type="region of interest" description="Disordered" evidence="2">
    <location>
        <begin position="769"/>
        <end position="890"/>
    </location>
</feature>
<dbReference type="InterPro" id="IPR029064">
    <property type="entry name" value="Ribosomal_eL30-like_sf"/>
</dbReference>
<evidence type="ECO:0000313" key="5">
    <source>
        <dbReference type="Proteomes" id="UP001145742"/>
    </source>
</evidence>
<feature type="compositionally biased region" description="Acidic residues" evidence="2">
    <location>
        <begin position="874"/>
        <end position="888"/>
    </location>
</feature>
<accession>A0ABQ9CUF4</accession>